<reference evidence="2 3" key="1">
    <citation type="submission" date="2017-06" db="EMBL/GenBank/DDBJ databases">
        <title>Genome Sequencing of the methanotroph Methylovulum psychrotolerants str. HV10-M2 isolated from a high-altitude environment.</title>
        <authorList>
            <person name="Mateos-Rivera A."/>
        </authorList>
    </citation>
    <scope>NUCLEOTIDE SEQUENCE [LARGE SCALE GENOMIC DNA]</scope>
    <source>
        <strain evidence="2 3">HV10_M2</strain>
    </source>
</reference>
<proteinExistence type="predicted"/>
<keyword evidence="1" id="KW-0812">Transmembrane</keyword>
<accession>A0A1Z4C4Q0</accession>
<dbReference type="KEGG" id="mpsy:CEK71_22130"/>
<keyword evidence="3" id="KW-1185">Reference proteome</keyword>
<evidence type="ECO:0000313" key="3">
    <source>
        <dbReference type="Proteomes" id="UP000197019"/>
    </source>
</evidence>
<feature type="transmembrane region" description="Helical" evidence="1">
    <location>
        <begin position="12"/>
        <end position="35"/>
    </location>
</feature>
<dbReference type="Proteomes" id="UP000197019">
    <property type="component" value="Chromosome"/>
</dbReference>
<dbReference type="AlphaFoldDB" id="A0A1Z4C4Q0"/>
<evidence type="ECO:0000256" key="1">
    <source>
        <dbReference type="SAM" id="Phobius"/>
    </source>
</evidence>
<gene>
    <name evidence="2" type="ORF">CEK71_22130</name>
</gene>
<evidence type="ECO:0000313" key="2">
    <source>
        <dbReference type="EMBL" id="ASF48536.1"/>
    </source>
</evidence>
<feature type="transmembrane region" description="Helical" evidence="1">
    <location>
        <begin position="41"/>
        <end position="58"/>
    </location>
</feature>
<keyword evidence="1" id="KW-1133">Transmembrane helix</keyword>
<keyword evidence="1" id="KW-0472">Membrane</keyword>
<sequence length="82" mass="9765">MLKNNFLIKLRPFFMMLYSLFHVLGCWLGLSFMLLHYKVDFWVGLLTTYILLLPIALYKNEKAVLILANLLMLRTPSQKEYH</sequence>
<name>A0A1Z4C4Q0_9GAMM</name>
<protein>
    <submittedName>
        <fullName evidence="2">Uncharacterized protein</fullName>
    </submittedName>
</protein>
<organism evidence="2 3">
    <name type="scientific">Methylovulum psychrotolerans</name>
    <dbReference type="NCBI Taxonomy" id="1704499"/>
    <lineage>
        <taxon>Bacteria</taxon>
        <taxon>Pseudomonadati</taxon>
        <taxon>Pseudomonadota</taxon>
        <taxon>Gammaproteobacteria</taxon>
        <taxon>Methylococcales</taxon>
        <taxon>Methylococcaceae</taxon>
        <taxon>Methylovulum</taxon>
    </lineage>
</organism>
<dbReference type="EMBL" id="CP022129">
    <property type="protein sequence ID" value="ASF48536.1"/>
    <property type="molecule type" value="Genomic_DNA"/>
</dbReference>